<evidence type="ECO:0000259" key="3">
    <source>
        <dbReference type="SMART" id="SM00418"/>
    </source>
</evidence>
<feature type="region of interest" description="Disordered" evidence="1">
    <location>
        <begin position="1"/>
        <end position="24"/>
    </location>
</feature>
<dbReference type="CDD" id="cd00090">
    <property type="entry name" value="HTH_ARSR"/>
    <property type="match status" value="1"/>
</dbReference>
<dbReference type="Pfam" id="PF24267">
    <property type="entry name" value="HVO_1552_C"/>
    <property type="match status" value="1"/>
</dbReference>
<sequence length="209" mass="21509">MADLLPSRPDTAAAEEADPRVIGLDDEDADDLLSALSSETAREVLDTLHDDPDTPARVAERVDTSLQNAQYHLGNLEEAGLIEVVDTVYSEKGREMNVYAPTDRPLVVFAGGDSESDGLESALKRLLAAVGLLGVASLLVQWALDDLPGMARTGGAGGADGGGGMGTMSTEASTAAADAAGTGLPPGLLFFLGGLLALVVVAVAFYVRR</sequence>
<dbReference type="GeneID" id="99244455"/>
<feature type="domain" description="HTH arsR-type" evidence="3">
    <location>
        <begin position="31"/>
        <end position="111"/>
    </location>
</feature>
<dbReference type="InterPro" id="IPR036388">
    <property type="entry name" value="WH-like_DNA-bd_sf"/>
</dbReference>
<feature type="transmembrane region" description="Helical" evidence="2">
    <location>
        <begin position="188"/>
        <end position="207"/>
    </location>
</feature>
<dbReference type="EMBL" id="CP034345">
    <property type="protein sequence ID" value="QGX96562.1"/>
    <property type="molecule type" value="Genomic_DNA"/>
</dbReference>
<dbReference type="InterPro" id="IPR036390">
    <property type="entry name" value="WH_DNA-bd_sf"/>
</dbReference>
<protein>
    <submittedName>
        <fullName evidence="4">ArsR family transcriptional regulator</fullName>
    </submittedName>
</protein>
<keyword evidence="5" id="KW-1185">Reference proteome</keyword>
<dbReference type="RefSeq" id="WP_157691023.1">
    <property type="nucleotide sequence ID" value="NZ_CP034345.1"/>
</dbReference>
<dbReference type="InterPro" id="IPR001845">
    <property type="entry name" value="HTH_ArsR_DNA-bd_dom"/>
</dbReference>
<feature type="transmembrane region" description="Helical" evidence="2">
    <location>
        <begin position="126"/>
        <end position="144"/>
    </location>
</feature>
<dbReference type="AlphaFoldDB" id="A0A6B9F9W6"/>
<dbReference type="OrthoDB" id="11368at2157"/>
<dbReference type="GO" id="GO:0003700">
    <property type="term" value="F:DNA-binding transcription factor activity"/>
    <property type="evidence" value="ECO:0007669"/>
    <property type="project" value="InterPro"/>
</dbReference>
<keyword evidence="2" id="KW-1133">Transmembrane helix</keyword>
<dbReference type="InterPro" id="IPR056525">
    <property type="entry name" value="HVO_1552_C"/>
</dbReference>
<evidence type="ECO:0000256" key="2">
    <source>
        <dbReference type="SAM" id="Phobius"/>
    </source>
</evidence>
<evidence type="ECO:0000313" key="4">
    <source>
        <dbReference type="EMBL" id="QGX96562.1"/>
    </source>
</evidence>
<dbReference type="KEGG" id="hra:EI982_18140"/>
<dbReference type="Pfam" id="PF12840">
    <property type="entry name" value="HTH_20"/>
    <property type="match status" value="1"/>
</dbReference>
<dbReference type="SMART" id="SM00418">
    <property type="entry name" value="HTH_ARSR"/>
    <property type="match status" value="1"/>
</dbReference>
<dbReference type="Proteomes" id="UP000428325">
    <property type="component" value="Chromosome"/>
</dbReference>
<keyword evidence="2" id="KW-0472">Membrane</keyword>
<dbReference type="InterPro" id="IPR011991">
    <property type="entry name" value="ArsR-like_HTH"/>
</dbReference>
<evidence type="ECO:0000256" key="1">
    <source>
        <dbReference type="SAM" id="MobiDB-lite"/>
    </source>
</evidence>
<gene>
    <name evidence="4" type="ORF">EI982_18140</name>
</gene>
<evidence type="ECO:0000313" key="5">
    <source>
        <dbReference type="Proteomes" id="UP000428325"/>
    </source>
</evidence>
<name>A0A6B9F9W6_9EURY</name>
<organism evidence="4 5">
    <name type="scientific">Haloplanus rallus</name>
    <dbReference type="NCBI Taxonomy" id="1816183"/>
    <lineage>
        <taxon>Archaea</taxon>
        <taxon>Methanobacteriati</taxon>
        <taxon>Methanobacteriota</taxon>
        <taxon>Stenosarchaea group</taxon>
        <taxon>Halobacteria</taxon>
        <taxon>Halobacteriales</taxon>
        <taxon>Haloferacaceae</taxon>
        <taxon>Haloplanus</taxon>
    </lineage>
</organism>
<proteinExistence type="predicted"/>
<dbReference type="SUPFAM" id="SSF46785">
    <property type="entry name" value="Winged helix' DNA-binding domain"/>
    <property type="match status" value="1"/>
</dbReference>
<keyword evidence="2" id="KW-0812">Transmembrane</keyword>
<dbReference type="Gene3D" id="1.10.10.10">
    <property type="entry name" value="Winged helix-like DNA-binding domain superfamily/Winged helix DNA-binding domain"/>
    <property type="match status" value="1"/>
</dbReference>
<accession>A0A6B9F9W6</accession>
<reference evidence="4 5" key="1">
    <citation type="submission" date="2018-12" db="EMBL/GenBank/DDBJ databases">
        <title>Complete genome sequence of Haloplanus rallus MBLA0036.</title>
        <authorList>
            <person name="Nam Y.-d."/>
            <person name="Kang J."/>
            <person name="Chung W.-H."/>
            <person name="Park Y.S."/>
        </authorList>
    </citation>
    <scope>NUCLEOTIDE SEQUENCE [LARGE SCALE GENOMIC DNA]</scope>
    <source>
        <strain evidence="4 5">MBLA0036</strain>
    </source>
</reference>